<dbReference type="AlphaFoldDB" id="A0A382ZF37"/>
<feature type="non-terminal residue" evidence="1">
    <location>
        <position position="1"/>
    </location>
</feature>
<gene>
    <name evidence="1" type="ORF">METZ01_LOCUS446946</name>
</gene>
<dbReference type="EMBL" id="UINC01183364">
    <property type="protein sequence ID" value="SVD94092.1"/>
    <property type="molecule type" value="Genomic_DNA"/>
</dbReference>
<reference evidence="1" key="1">
    <citation type="submission" date="2018-05" db="EMBL/GenBank/DDBJ databases">
        <authorList>
            <person name="Lanie J.A."/>
            <person name="Ng W.-L."/>
            <person name="Kazmierczak K.M."/>
            <person name="Andrzejewski T.M."/>
            <person name="Davidsen T.M."/>
            <person name="Wayne K.J."/>
            <person name="Tettelin H."/>
            <person name="Glass J.I."/>
            <person name="Rusch D."/>
            <person name="Podicherti R."/>
            <person name="Tsui H.-C.T."/>
            <person name="Winkler M.E."/>
        </authorList>
    </citation>
    <scope>NUCLEOTIDE SEQUENCE</scope>
</reference>
<sequence length="59" mass="6227">GLGVKLPGGVKIGMDNIAGDLQQVTASYDIDLGGSSLRLIVRDNEGADTYAKVQWSYSL</sequence>
<accession>A0A382ZF37</accession>
<name>A0A382ZF37_9ZZZZ</name>
<proteinExistence type="predicted"/>
<protein>
    <submittedName>
        <fullName evidence="1">Uncharacterized protein</fullName>
    </submittedName>
</protein>
<organism evidence="1">
    <name type="scientific">marine metagenome</name>
    <dbReference type="NCBI Taxonomy" id="408172"/>
    <lineage>
        <taxon>unclassified sequences</taxon>
        <taxon>metagenomes</taxon>
        <taxon>ecological metagenomes</taxon>
    </lineage>
</organism>
<evidence type="ECO:0000313" key="1">
    <source>
        <dbReference type="EMBL" id="SVD94092.1"/>
    </source>
</evidence>